<dbReference type="SUPFAM" id="SSF109604">
    <property type="entry name" value="HD-domain/PDEase-like"/>
    <property type="match status" value="1"/>
</dbReference>
<feature type="domain" description="Guanylate cyclase" evidence="9">
    <location>
        <begin position="110"/>
        <end position="241"/>
    </location>
</feature>
<dbReference type="GO" id="GO:0000166">
    <property type="term" value="F:nucleotide binding"/>
    <property type="evidence" value="ECO:0007669"/>
    <property type="project" value="UniProtKB-KW"/>
</dbReference>
<dbReference type="SUPFAM" id="SSF55073">
    <property type="entry name" value="Nucleotide cyclase"/>
    <property type="match status" value="1"/>
</dbReference>
<dbReference type="GO" id="GO:0009190">
    <property type="term" value="P:cyclic nucleotide biosynthetic process"/>
    <property type="evidence" value="ECO:0007669"/>
    <property type="project" value="InterPro"/>
</dbReference>
<evidence type="ECO:0000256" key="1">
    <source>
        <dbReference type="ARBA" id="ARBA00004370"/>
    </source>
</evidence>
<evidence type="ECO:0000313" key="10">
    <source>
        <dbReference type="EMBL" id="RKE03209.1"/>
    </source>
</evidence>
<accession>A0A419X6I8</accession>
<dbReference type="SMART" id="SM00044">
    <property type="entry name" value="CYCc"/>
    <property type="match status" value="1"/>
</dbReference>
<evidence type="ECO:0000256" key="8">
    <source>
        <dbReference type="SAM" id="Phobius"/>
    </source>
</evidence>
<reference evidence="10 11" key="1">
    <citation type="submission" date="2018-09" db="EMBL/GenBank/DDBJ databases">
        <title>Genomic Encyclopedia of Archaeal and Bacterial Type Strains, Phase II (KMG-II): from individual species to whole genera.</title>
        <authorList>
            <person name="Goeker M."/>
        </authorList>
    </citation>
    <scope>NUCLEOTIDE SEQUENCE [LARGE SCALE GENOMIC DNA]</scope>
    <source>
        <strain evidence="10 11">DSM 21950</strain>
    </source>
</reference>
<dbReference type="PANTHER" id="PTHR11920">
    <property type="entry name" value="GUANYLYL CYCLASE"/>
    <property type="match status" value="1"/>
</dbReference>
<comment type="subcellular location">
    <subcellularLocation>
        <location evidence="1">Membrane</location>
    </subcellularLocation>
</comment>
<keyword evidence="4 8" id="KW-1133">Transmembrane helix</keyword>
<dbReference type="InterPro" id="IPR003607">
    <property type="entry name" value="HD/PDEase_dom"/>
</dbReference>
<protein>
    <submittedName>
        <fullName evidence="10">Class 3 adenylate cyclase</fullName>
    </submittedName>
</protein>
<comment type="caution">
    <text evidence="10">The sequence shown here is derived from an EMBL/GenBank/DDBJ whole genome shotgun (WGS) entry which is preliminary data.</text>
</comment>
<dbReference type="Pfam" id="PF00211">
    <property type="entry name" value="Guanylate_cyc"/>
    <property type="match status" value="1"/>
</dbReference>
<comment type="similarity">
    <text evidence="7">Belongs to the adenylyl cyclase class-4/guanylyl cyclase family.</text>
</comment>
<dbReference type="Pfam" id="PF01966">
    <property type="entry name" value="HD"/>
    <property type="match status" value="1"/>
</dbReference>
<dbReference type="InterPro" id="IPR050401">
    <property type="entry name" value="Cyclic_nucleotide_synthase"/>
</dbReference>
<keyword evidence="3" id="KW-0547">Nucleotide-binding</keyword>
<dbReference type="PROSITE" id="PS00452">
    <property type="entry name" value="GUANYLATE_CYCLASE_1"/>
    <property type="match status" value="1"/>
</dbReference>
<sequence>MTHYTLCILLVKSNMMLHILGQVEIGLFSQNLILFGLLLPIIVVFLFLWFRIELRRQRSELEKEFYNKNQELIFKKEKAEKLLANLLPKQTAEELQSKGKVSSRRFRMVTVLFSDIHGFTKIVEQMNPEDLIDELDKFFMHFDSVVEKYNIEKIKTVGDAYMCAGGIPNKNRTNPIEVILAALEIQQYMNKMKINSKDGKKAIWGLRIGIHTGPVIAGVVGTKKVSYDIWGDTVNTASRMESSGSVGEINISGMTYMLVKDFFICEYRGRMPVKYKGNIDMYFVKGFLPNMSADLKGLLPNDYFLTSFQMLRYDDLEETILTKMENELPKNLYYHNLKHTIDVITEVEIIGRKEGITEAEMLIIKTAALFHDTGFILSYNDHEEFGVKLAKHILPKYKYTEKQIDEVSNLIMHTKHPPQPESLLEMIMCDADLDYLGRTDFIPVSGNLYRELKEYGKIKSIDEWNRLQIRFIENHQYFTKTARSMRNVNKYKQLEKLRELI</sequence>
<keyword evidence="11" id="KW-1185">Reference proteome</keyword>
<evidence type="ECO:0000313" key="11">
    <source>
        <dbReference type="Proteomes" id="UP000284531"/>
    </source>
</evidence>
<name>A0A419X6I8_9BACT</name>
<keyword evidence="2 8" id="KW-0812">Transmembrane</keyword>
<dbReference type="PANTHER" id="PTHR11920:SF335">
    <property type="entry name" value="GUANYLATE CYCLASE"/>
    <property type="match status" value="1"/>
</dbReference>
<dbReference type="InterPro" id="IPR018297">
    <property type="entry name" value="A/G_cyclase_CS"/>
</dbReference>
<evidence type="ECO:0000256" key="5">
    <source>
        <dbReference type="ARBA" id="ARBA00023136"/>
    </source>
</evidence>
<keyword evidence="5 8" id="KW-0472">Membrane</keyword>
<evidence type="ECO:0000259" key="9">
    <source>
        <dbReference type="PROSITE" id="PS50125"/>
    </source>
</evidence>
<evidence type="ECO:0000256" key="7">
    <source>
        <dbReference type="RuleBase" id="RU000405"/>
    </source>
</evidence>
<dbReference type="AlphaFoldDB" id="A0A419X6I8"/>
<dbReference type="EMBL" id="RAPQ01000008">
    <property type="protein sequence ID" value="RKE03209.1"/>
    <property type="molecule type" value="Genomic_DNA"/>
</dbReference>
<organism evidence="10 11">
    <name type="scientific">Marinifilum flexuosum</name>
    <dbReference type="NCBI Taxonomy" id="1117708"/>
    <lineage>
        <taxon>Bacteria</taxon>
        <taxon>Pseudomonadati</taxon>
        <taxon>Bacteroidota</taxon>
        <taxon>Bacteroidia</taxon>
        <taxon>Marinilabiliales</taxon>
        <taxon>Marinifilaceae</taxon>
    </lineage>
</organism>
<dbReference type="InterPro" id="IPR006674">
    <property type="entry name" value="HD_domain"/>
</dbReference>
<feature type="transmembrane region" description="Helical" evidence="8">
    <location>
        <begin position="32"/>
        <end position="50"/>
    </location>
</feature>
<dbReference type="GO" id="GO:0004016">
    <property type="term" value="F:adenylate cyclase activity"/>
    <property type="evidence" value="ECO:0007669"/>
    <property type="project" value="UniProtKB-ARBA"/>
</dbReference>
<evidence type="ECO:0000256" key="3">
    <source>
        <dbReference type="ARBA" id="ARBA00022741"/>
    </source>
</evidence>
<dbReference type="SMART" id="SM00471">
    <property type="entry name" value="HDc"/>
    <property type="match status" value="1"/>
</dbReference>
<dbReference type="InterPro" id="IPR001054">
    <property type="entry name" value="A/G_cyclase"/>
</dbReference>
<gene>
    <name evidence="10" type="ORF">BXY64_0200</name>
</gene>
<keyword evidence="6 7" id="KW-0456">Lyase</keyword>
<dbReference type="Gene3D" id="1.10.3210.10">
    <property type="entry name" value="Hypothetical protein af1432"/>
    <property type="match status" value="1"/>
</dbReference>
<evidence type="ECO:0000256" key="6">
    <source>
        <dbReference type="ARBA" id="ARBA00023239"/>
    </source>
</evidence>
<dbReference type="GO" id="GO:0016020">
    <property type="term" value="C:membrane"/>
    <property type="evidence" value="ECO:0007669"/>
    <property type="project" value="UniProtKB-SubCell"/>
</dbReference>
<dbReference type="PROSITE" id="PS50125">
    <property type="entry name" value="GUANYLATE_CYCLASE_2"/>
    <property type="match status" value="1"/>
</dbReference>
<proteinExistence type="inferred from homology"/>
<dbReference type="CDD" id="cd07302">
    <property type="entry name" value="CHD"/>
    <property type="match status" value="1"/>
</dbReference>
<dbReference type="InterPro" id="IPR029787">
    <property type="entry name" value="Nucleotide_cyclase"/>
</dbReference>
<evidence type="ECO:0000256" key="2">
    <source>
        <dbReference type="ARBA" id="ARBA00022692"/>
    </source>
</evidence>
<dbReference type="Proteomes" id="UP000284531">
    <property type="component" value="Unassembled WGS sequence"/>
</dbReference>
<dbReference type="CDD" id="cd00077">
    <property type="entry name" value="HDc"/>
    <property type="match status" value="1"/>
</dbReference>
<evidence type="ECO:0000256" key="4">
    <source>
        <dbReference type="ARBA" id="ARBA00022989"/>
    </source>
</evidence>
<dbReference type="Gene3D" id="3.30.70.1230">
    <property type="entry name" value="Nucleotide cyclase"/>
    <property type="match status" value="1"/>
</dbReference>
<dbReference type="GO" id="GO:0035556">
    <property type="term" value="P:intracellular signal transduction"/>
    <property type="evidence" value="ECO:0007669"/>
    <property type="project" value="InterPro"/>
</dbReference>